<accession>A0A0K1PAC8</accession>
<dbReference type="STRING" id="1391653.AKJ08_0844"/>
<evidence type="ECO:0000313" key="2">
    <source>
        <dbReference type="Proteomes" id="UP000055590"/>
    </source>
</evidence>
<dbReference type="OrthoDB" id="5383012at2"/>
<name>A0A0K1PAC8_9BACT</name>
<evidence type="ECO:0000313" key="1">
    <source>
        <dbReference type="EMBL" id="AKU90457.1"/>
    </source>
</evidence>
<dbReference type="AlphaFoldDB" id="A0A0K1PAC8"/>
<reference evidence="1 2" key="1">
    <citation type="submission" date="2015-08" db="EMBL/GenBank/DDBJ databases">
        <authorList>
            <person name="Babu N.S."/>
            <person name="Beckwith C.J."/>
            <person name="Beseler K.G."/>
            <person name="Brison A."/>
            <person name="Carone J.V."/>
            <person name="Caskin T.P."/>
            <person name="Diamond M."/>
            <person name="Durham M.E."/>
            <person name="Foxe J.M."/>
            <person name="Go M."/>
            <person name="Henderson B.A."/>
            <person name="Jones I.B."/>
            <person name="McGettigan J.A."/>
            <person name="Micheletti S.J."/>
            <person name="Nasrallah M.E."/>
            <person name="Ortiz D."/>
            <person name="Piller C.R."/>
            <person name="Privatt S.R."/>
            <person name="Schneider S.L."/>
            <person name="Sharp S."/>
            <person name="Smith T.C."/>
            <person name="Stanton J.D."/>
            <person name="Ullery H.E."/>
            <person name="Wilson R.J."/>
            <person name="Serrano M.G."/>
            <person name="Buck G."/>
            <person name="Lee V."/>
            <person name="Wang Y."/>
            <person name="Carvalho R."/>
            <person name="Voegtly L."/>
            <person name="Shi R."/>
            <person name="Duckworth R."/>
            <person name="Johnson A."/>
            <person name="Loviza R."/>
            <person name="Walstead R."/>
            <person name="Shah Z."/>
            <person name="Kiflezghi M."/>
            <person name="Wade K."/>
            <person name="Ball S.L."/>
            <person name="Bradley K.W."/>
            <person name="Asai D.J."/>
            <person name="Bowman C.A."/>
            <person name="Russell D.A."/>
            <person name="Pope W.H."/>
            <person name="Jacobs-Sera D."/>
            <person name="Hendrix R.W."/>
            <person name="Hatfull G.F."/>
        </authorList>
    </citation>
    <scope>NUCLEOTIDE SEQUENCE [LARGE SCALE GENOMIC DNA]</scope>
    <source>
        <strain evidence="1 2">DSM 27710</strain>
    </source>
</reference>
<sequence>MVPEKMVEAKRNGLRLSGANGPKILARSFYRELRDAGFAPREILAASSELLELVTQELRGEDTDPEA</sequence>
<dbReference type="Proteomes" id="UP000055590">
    <property type="component" value="Chromosome"/>
</dbReference>
<dbReference type="RefSeq" id="WP_050724904.1">
    <property type="nucleotide sequence ID" value="NZ_CP012332.1"/>
</dbReference>
<dbReference type="EMBL" id="CP012332">
    <property type="protein sequence ID" value="AKU90457.1"/>
    <property type="molecule type" value="Genomic_DNA"/>
</dbReference>
<keyword evidence="2" id="KW-1185">Reference proteome</keyword>
<proteinExistence type="predicted"/>
<protein>
    <submittedName>
        <fullName evidence="1">Uncharacterized protein</fullName>
    </submittedName>
</protein>
<dbReference type="KEGG" id="vin:AKJ08_0844"/>
<organism evidence="1 2">
    <name type="scientific">Vulgatibacter incomptus</name>
    <dbReference type="NCBI Taxonomy" id="1391653"/>
    <lineage>
        <taxon>Bacteria</taxon>
        <taxon>Pseudomonadati</taxon>
        <taxon>Myxococcota</taxon>
        <taxon>Myxococcia</taxon>
        <taxon>Myxococcales</taxon>
        <taxon>Cystobacterineae</taxon>
        <taxon>Vulgatibacteraceae</taxon>
        <taxon>Vulgatibacter</taxon>
    </lineage>
</organism>
<gene>
    <name evidence="1" type="ORF">AKJ08_0844</name>
</gene>